<dbReference type="Pfam" id="PF10358">
    <property type="entry name" value="NT-C2"/>
    <property type="match status" value="1"/>
</dbReference>
<feature type="coiled-coil region" evidence="1">
    <location>
        <begin position="301"/>
        <end position="380"/>
    </location>
</feature>
<dbReference type="Gene3D" id="1.10.287.1490">
    <property type="match status" value="1"/>
</dbReference>
<evidence type="ECO:0000259" key="3">
    <source>
        <dbReference type="PROSITE" id="PS51840"/>
    </source>
</evidence>
<feature type="coiled-coil region" evidence="1">
    <location>
        <begin position="519"/>
        <end position="599"/>
    </location>
</feature>
<evidence type="ECO:0000313" key="4">
    <source>
        <dbReference type="EMBL" id="GEU38325.1"/>
    </source>
</evidence>
<feature type="coiled-coil region" evidence="1">
    <location>
        <begin position="455"/>
        <end position="489"/>
    </location>
</feature>
<dbReference type="EMBL" id="BKCJ010001039">
    <property type="protein sequence ID" value="GEU38325.1"/>
    <property type="molecule type" value="Genomic_DNA"/>
</dbReference>
<feature type="compositionally biased region" description="Basic and acidic residues" evidence="2">
    <location>
        <begin position="157"/>
        <end position="188"/>
    </location>
</feature>
<keyword evidence="1" id="KW-0175">Coiled coil</keyword>
<evidence type="ECO:0000256" key="1">
    <source>
        <dbReference type="SAM" id="Coils"/>
    </source>
</evidence>
<dbReference type="AlphaFoldDB" id="A0A6L2JR66"/>
<sequence>MFKSARWRSDKNKIKTVFKLQFHATQLSQIVGDGLTIAVIPGDSGKPTARLEKAKVKDGCCYWEKPHFETVKFTQDQKTGKFNEKIYRFVVATGSSIFGVVGEVSLDFSSYAEATKVSSVSLPLKNSKAASLLHVSVQRVQDQREVDGSENVNGDNKILKTEFSNGDKEGSLRSDPSEEHGDLTDKIKRDRKASSGSDITLSCSDSSSGLDTPREPEPKITKLTHESSTATIFEEQHRSSKWDWLDGSVHELSTDDSSMTSQRETLLAEISEEGSPDDVISKLKGELLILSRQAEVSDMELQTLRKQIVKESKKGQDLSKEVASLKEERNKLKEEFERMKVKVNVNSNLSSEGGDPWALVDELKQELNYEKDLNTNLRLQLQKTQESNAELILAVQDLDEMLEQKQKSNCSVDPKLQEVNTKSETDDDDEDQKALMEIVREHSGLQDVHLQEQKIIDLYNEIELYKRDKDELEMQMEQIALDYEILKQENHDMSYKLEQSQIQEQLKMQYECSTPYATVNELEAHIEHLDNELKTKSKELSESVLAIKELETLVKNLEEDLDNQAHGFEADMEDLIHAKVEQEQRAIRAEDNLRKVKLQNANTAGKLQEEFRKLSTEMSSAFKENENAAMRAMDEATQLRVEKRNLEEMIKKLQDELQYLGEQYEDKLVNLSNQLTQKSQQFDECNANFEKLKAENQNLDGERHDLENEINVIKAELSELRNVKKDKDNEVERLQSEIERLKTRCNDMKRFFKDYEVEKENLKKQVSQLKGDLKKKDEAVSILEKKLKEATKPAPRNHKSVPVSRTPKEVTNMKDRIKLLEDQIKLKESALEFSEASFLEKEKDLQHKIEELEKQLEILDQHIENPQVSTAEIKSTRDQETSEASPNEMDYLDEIMEKLGFSSKWRNWIVGCLSNSRTSILVNGTPTTEFEILKGLRQGDHLSPFLFIIAMEGLHAITSKAMNIGMFKGASIGEAPNGFSVASARKHIDVHILPRGLSTTRWNKGIPIKVNIFMWRLKLNKLPTLANLVQKGIDINSLLCPICDNYVEN</sequence>
<feature type="non-terminal residue" evidence="4">
    <location>
        <position position="1049"/>
    </location>
</feature>
<evidence type="ECO:0000256" key="2">
    <source>
        <dbReference type="SAM" id="MobiDB-lite"/>
    </source>
</evidence>
<dbReference type="InterPro" id="IPR026960">
    <property type="entry name" value="RVT-Znf"/>
</dbReference>
<feature type="compositionally biased region" description="Low complexity" evidence="2">
    <location>
        <begin position="194"/>
        <end position="211"/>
    </location>
</feature>
<feature type="region of interest" description="Disordered" evidence="2">
    <location>
        <begin position="142"/>
        <end position="219"/>
    </location>
</feature>
<feature type="coiled-coil region" evidence="1">
    <location>
        <begin position="629"/>
        <end position="786"/>
    </location>
</feature>
<dbReference type="InterPro" id="IPR019448">
    <property type="entry name" value="NT-C2"/>
</dbReference>
<feature type="region of interest" description="Disordered" evidence="2">
    <location>
        <begin position="406"/>
        <end position="430"/>
    </location>
</feature>
<proteinExistence type="predicted"/>
<accession>A0A6L2JR66</accession>
<feature type="coiled-coil region" evidence="1">
    <location>
        <begin position="810"/>
        <end position="862"/>
    </location>
</feature>
<comment type="caution">
    <text evidence="4">The sequence shown here is derived from an EMBL/GenBank/DDBJ whole genome shotgun (WGS) entry which is preliminary data.</text>
</comment>
<dbReference type="PROSITE" id="PS51840">
    <property type="entry name" value="C2_NT"/>
    <property type="match status" value="1"/>
</dbReference>
<protein>
    <submittedName>
        <fullName evidence="4">Myosin heavy chain-related protein</fullName>
    </submittedName>
</protein>
<feature type="domain" description="C2 NT-type" evidence="3">
    <location>
        <begin position="6"/>
        <end position="141"/>
    </location>
</feature>
<reference evidence="4" key="1">
    <citation type="journal article" date="2019" name="Sci. Rep.">
        <title>Draft genome of Tanacetum cinerariifolium, the natural source of mosquito coil.</title>
        <authorList>
            <person name="Yamashiro T."/>
            <person name="Shiraishi A."/>
            <person name="Satake H."/>
            <person name="Nakayama K."/>
        </authorList>
    </citation>
    <scope>NUCLEOTIDE SEQUENCE</scope>
</reference>
<name>A0A6L2JR66_TANCI</name>
<dbReference type="PANTHER" id="PTHR34452">
    <property type="entry name" value="MYOSIN HEAVY CHAIN-RELATED PROTEIN"/>
    <property type="match status" value="1"/>
</dbReference>
<dbReference type="PANTHER" id="PTHR34452:SF16">
    <property type="entry name" value="NT-TYPE C2 DOMAIN-CONTAINING PROTEIN"/>
    <property type="match status" value="1"/>
</dbReference>
<gene>
    <name evidence="4" type="ORF">Tci_010303</name>
</gene>
<organism evidence="4">
    <name type="scientific">Tanacetum cinerariifolium</name>
    <name type="common">Dalmatian daisy</name>
    <name type="synonym">Chrysanthemum cinerariifolium</name>
    <dbReference type="NCBI Taxonomy" id="118510"/>
    <lineage>
        <taxon>Eukaryota</taxon>
        <taxon>Viridiplantae</taxon>
        <taxon>Streptophyta</taxon>
        <taxon>Embryophyta</taxon>
        <taxon>Tracheophyta</taxon>
        <taxon>Spermatophyta</taxon>
        <taxon>Magnoliopsida</taxon>
        <taxon>eudicotyledons</taxon>
        <taxon>Gunneridae</taxon>
        <taxon>Pentapetalae</taxon>
        <taxon>asterids</taxon>
        <taxon>campanulids</taxon>
        <taxon>Asterales</taxon>
        <taxon>Asteraceae</taxon>
        <taxon>Asteroideae</taxon>
        <taxon>Anthemideae</taxon>
        <taxon>Anthemidinae</taxon>
        <taxon>Tanacetum</taxon>
    </lineage>
</organism>
<dbReference type="Pfam" id="PF13966">
    <property type="entry name" value="zf-RVT"/>
    <property type="match status" value="1"/>
</dbReference>